<keyword evidence="3" id="KW-0479">Metal-binding</keyword>
<evidence type="ECO:0000256" key="3">
    <source>
        <dbReference type="ARBA" id="ARBA00022723"/>
    </source>
</evidence>
<dbReference type="InterPro" id="IPR009050">
    <property type="entry name" value="Globin-like_sf"/>
</dbReference>
<dbReference type="Gene3D" id="1.10.490.10">
    <property type="entry name" value="Globins"/>
    <property type="match status" value="1"/>
</dbReference>
<evidence type="ECO:0000256" key="4">
    <source>
        <dbReference type="ARBA" id="ARBA00023004"/>
    </source>
</evidence>
<dbReference type="Proteomes" id="UP000463939">
    <property type="component" value="Chromosome"/>
</dbReference>
<evidence type="ECO:0000256" key="1">
    <source>
        <dbReference type="ARBA" id="ARBA00022448"/>
    </source>
</evidence>
<dbReference type="GO" id="GO:0019825">
    <property type="term" value="F:oxygen binding"/>
    <property type="evidence" value="ECO:0007669"/>
    <property type="project" value="InterPro"/>
</dbReference>
<dbReference type="GO" id="GO:0046872">
    <property type="term" value="F:metal ion binding"/>
    <property type="evidence" value="ECO:0007669"/>
    <property type="project" value="UniProtKB-KW"/>
</dbReference>
<evidence type="ECO:0000256" key="2">
    <source>
        <dbReference type="ARBA" id="ARBA00022617"/>
    </source>
</evidence>
<evidence type="ECO:0000313" key="5">
    <source>
        <dbReference type="EMBL" id="BBP00356.1"/>
    </source>
</evidence>
<keyword evidence="2" id="KW-0349">Heme</keyword>
<evidence type="ECO:0008006" key="7">
    <source>
        <dbReference type="Google" id="ProtNLM"/>
    </source>
</evidence>
<evidence type="ECO:0000313" key="6">
    <source>
        <dbReference type="Proteomes" id="UP000463939"/>
    </source>
</evidence>
<dbReference type="AlphaFoldDB" id="A0A809RFD7"/>
<name>A0A809RFD7_9PROT</name>
<dbReference type="CDD" id="cd08916">
    <property type="entry name" value="TrHb3_P"/>
    <property type="match status" value="1"/>
</dbReference>
<keyword evidence="1" id="KW-0813">Transport</keyword>
<gene>
    <name evidence="5" type="ORF">SFSGTM_10640</name>
</gene>
<reference evidence="6" key="1">
    <citation type="submission" date="2019-11" db="EMBL/GenBank/DDBJ databases">
        <title>Isolation and characterization of a novel species in the genus Sulfuriferula.</title>
        <authorList>
            <person name="Mochizuki J."/>
            <person name="Kojima H."/>
            <person name="Fukui M."/>
        </authorList>
    </citation>
    <scope>NUCLEOTIDE SEQUENCE [LARGE SCALE GENOMIC DNA]</scope>
    <source>
        <strain evidence="6">SGTM</strain>
    </source>
</reference>
<dbReference type="SUPFAM" id="SSF46458">
    <property type="entry name" value="Globin-like"/>
    <property type="match status" value="1"/>
</dbReference>
<proteinExistence type="predicted"/>
<accession>A0A809RFD7</accession>
<dbReference type="GO" id="GO:0020037">
    <property type="term" value="F:heme binding"/>
    <property type="evidence" value="ECO:0007669"/>
    <property type="project" value="InterPro"/>
</dbReference>
<dbReference type="InterPro" id="IPR012292">
    <property type="entry name" value="Globin/Proto"/>
</dbReference>
<dbReference type="InterPro" id="IPR001486">
    <property type="entry name" value="Hemoglobin_trunc"/>
</dbReference>
<sequence>MQIGEPTPRRKLEPLCDKIGRDNVERVVHDFYGRLQANEMMRPFFANMGDFASHESLIADYWWTVMGGKVDGPRPFDMLGKHQALNLHGAAFDTWLRIFEETLLTYLPPELAQRWLQMALGIGDTMKRHLGLQNN</sequence>
<dbReference type="Pfam" id="PF01152">
    <property type="entry name" value="Bac_globin"/>
    <property type="match status" value="1"/>
</dbReference>
<keyword evidence="6" id="KW-1185">Reference proteome</keyword>
<protein>
    <recommendedName>
        <fullName evidence="7">Group III truncated hemoglobin</fullName>
    </recommendedName>
</protein>
<keyword evidence="4" id="KW-0408">Iron</keyword>
<organism evidence="5 6">
    <name type="scientific">Sulfuriferula nivalis</name>
    <dbReference type="NCBI Taxonomy" id="2675298"/>
    <lineage>
        <taxon>Bacteria</taxon>
        <taxon>Pseudomonadati</taxon>
        <taxon>Pseudomonadota</taxon>
        <taxon>Betaproteobacteria</taxon>
        <taxon>Nitrosomonadales</taxon>
        <taxon>Sulfuricellaceae</taxon>
        <taxon>Sulfuriferula</taxon>
    </lineage>
</organism>
<dbReference type="RefSeq" id="WP_162084298.1">
    <property type="nucleotide sequence ID" value="NZ_AP021881.1"/>
</dbReference>
<dbReference type="KEGG" id="sniv:SFSGTM_10640"/>
<dbReference type="EMBL" id="AP021881">
    <property type="protein sequence ID" value="BBP00356.1"/>
    <property type="molecule type" value="Genomic_DNA"/>
</dbReference>